<evidence type="ECO:0000313" key="3">
    <source>
        <dbReference type="Proteomes" id="UP001225596"/>
    </source>
</evidence>
<accession>A0ABU1BNC8</accession>
<gene>
    <name evidence="2" type="ORF">Q8A64_08875</name>
</gene>
<feature type="domain" description="PRC-barrel" evidence="1">
    <location>
        <begin position="9"/>
        <end position="72"/>
    </location>
</feature>
<protein>
    <submittedName>
        <fullName evidence="2">PRC-barrel domain-containing protein</fullName>
    </submittedName>
</protein>
<dbReference type="SUPFAM" id="SSF50346">
    <property type="entry name" value="PRC-barrel domain"/>
    <property type="match status" value="2"/>
</dbReference>
<evidence type="ECO:0000313" key="2">
    <source>
        <dbReference type="EMBL" id="MDQ9170523.1"/>
    </source>
</evidence>
<dbReference type="InterPro" id="IPR011033">
    <property type="entry name" value="PRC_barrel-like_sf"/>
</dbReference>
<dbReference type="InterPro" id="IPR027275">
    <property type="entry name" value="PRC-brl_dom"/>
</dbReference>
<dbReference type="Gene3D" id="3.90.50.10">
    <property type="entry name" value="Photosynthetic Reaction Center, subunit H, domain 2"/>
    <property type="match status" value="2"/>
</dbReference>
<sequence>MLHSLKALEGFTISATDGQLGSVNDIYFDDRQWVIRYFEVDTGWLAGRNVLISPISVRGIDWKRKTINVDLTQQQVNNSPGIDTARPVSRQHETALSNYYGYPLYWAGPYAWGYTALPTMLEPFPIDEGTGQQQLRLEPEIDSSDDDPHLRTKDEVIGYDIQATDDTVGHLDDFLFDDQDWSILLMVVDTRNWWPGKHVMLSPNLIIDLSWEEKSVLVNVSRTEIESSPEYDEDYPPERHTVEDVYHRFTAQPPVAPVASDNVRQEERR</sequence>
<organism evidence="2 3">
    <name type="scientific">Keguizhuia sedimenti</name>
    <dbReference type="NCBI Taxonomy" id="3064264"/>
    <lineage>
        <taxon>Bacteria</taxon>
        <taxon>Pseudomonadati</taxon>
        <taxon>Pseudomonadota</taxon>
        <taxon>Betaproteobacteria</taxon>
        <taxon>Burkholderiales</taxon>
        <taxon>Oxalobacteraceae</taxon>
        <taxon>Keguizhuia</taxon>
    </lineage>
</organism>
<proteinExistence type="predicted"/>
<dbReference type="Pfam" id="PF05239">
    <property type="entry name" value="PRC"/>
    <property type="match status" value="1"/>
</dbReference>
<keyword evidence="3" id="KW-1185">Reference proteome</keyword>
<evidence type="ECO:0000259" key="1">
    <source>
        <dbReference type="Pfam" id="PF05239"/>
    </source>
</evidence>
<dbReference type="InterPro" id="IPR014747">
    <property type="entry name" value="Bac_photo_RC_H_C"/>
</dbReference>
<name>A0ABU1BNC8_9BURK</name>
<dbReference type="EMBL" id="JAUYVH010000004">
    <property type="protein sequence ID" value="MDQ9170523.1"/>
    <property type="molecule type" value="Genomic_DNA"/>
</dbReference>
<reference evidence="2 3" key="1">
    <citation type="submission" date="2023-08" db="EMBL/GenBank/DDBJ databases">
        <title>Oxalobacteraceae gen .nov., isolated from river sludge outside the plant.</title>
        <authorList>
            <person name="Zhao S.Y."/>
        </authorList>
    </citation>
    <scope>NUCLEOTIDE SEQUENCE [LARGE SCALE GENOMIC DNA]</scope>
    <source>
        <strain evidence="2 3">R-40</strain>
    </source>
</reference>
<comment type="caution">
    <text evidence="2">The sequence shown here is derived from an EMBL/GenBank/DDBJ whole genome shotgun (WGS) entry which is preliminary data.</text>
</comment>
<dbReference type="RefSeq" id="WP_338436456.1">
    <property type="nucleotide sequence ID" value="NZ_JAUYVH010000004.1"/>
</dbReference>
<dbReference type="Proteomes" id="UP001225596">
    <property type="component" value="Unassembled WGS sequence"/>
</dbReference>